<gene>
    <name evidence="1" type="ORF">Dsin_016344</name>
</gene>
<accession>A0AAE0ADQ6</accession>
<sequence length="169" mass="19291">MAFKLDMSKAFDRVEWVFLEALKSLLKVYAMASGQVINFNKSAICISPSFSVSNSERLSSVVGIKLVECQENYMGLPCFTGRNKRKLFATIVDRVWDKIKGSKDDRGLGFHDLETVNRALLAKQGWRILKNPDFLAGKILKGNYFSDCNFMDAKKKRKRNTSFVWNSLM</sequence>
<reference evidence="1" key="1">
    <citation type="journal article" date="2023" name="Plant J.">
        <title>Genome sequences and population genomics provide insights into the demographic history, inbreeding, and mutation load of two 'living fossil' tree species of Dipteronia.</title>
        <authorList>
            <person name="Feng Y."/>
            <person name="Comes H.P."/>
            <person name="Chen J."/>
            <person name="Zhu S."/>
            <person name="Lu R."/>
            <person name="Zhang X."/>
            <person name="Li P."/>
            <person name="Qiu J."/>
            <person name="Olsen K.M."/>
            <person name="Qiu Y."/>
        </authorList>
    </citation>
    <scope>NUCLEOTIDE SEQUENCE</scope>
    <source>
        <strain evidence="1">NBL</strain>
    </source>
</reference>
<organism evidence="1 2">
    <name type="scientific">Dipteronia sinensis</name>
    <dbReference type="NCBI Taxonomy" id="43782"/>
    <lineage>
        <taxon>Eukaryota</taxon>
        <taxon>Viridiplantae</taxon>
        <taxon>Streptophyta</taxon>
        <taxon>Embryophyta</taxon>
        <taxon>Tracheophyta</taxon>
        <taxon>Spermatophyta</taxon>
        <taxon>Magnoliopsida</taxon>
        <taxon>eudicotyledons</taxon>
        <taxon>Gunneridae</taxon>
        <taxon>Pentapetalae</taxon>
        <taxon>rosids</taxon>
        <taxon>malvids</taxon>
        <taxon>Sapindales</taxon>
        <taxon>Sapindaceae</taxon>
        <taxon>Hippocastanoideae</taxon>
        <taxon>Acereae</taxon>
        <taxon>Dipteronia</taxon>
    </lineage>
</organism>
<dbReference type="AlphaFoldDB" id="A0AAE0ADQ6"/>
<dbReference type="PANTHER" id="PTHR33116:SF86">
    <property type="entry name" value="REVERSE TRANSCRIPTASE DOMAIN-CONTAINING PROTEIN"/>
    <property type="match status" value="1"/>
</dbReference>
<dbReference type="EMBL" id="JANJYJ010000005">
    <property type="protein sequence ID" value="KAK3211638.1"/>
    <property type="molecule type" value="Genomic_DNA"/>
</dbReference>
<evidence type="ECO:0008006" key="3">
    <source>
        <dbReference type="Google" id="ProtNLM"/>
    </source>
</evidence>
<dbReference type="PANTHER" id="PTHR33116">
    <property type="entry name" value="REVERSE TRANSCRIPTASE ZINC-BINDING DOMAIN-CONTAINING PROTEIN-RELATED-RELATED"/>
    <property type="match status" value="1"/>
</dbReference>
<evidence type="ECO:0000313" key="2">
    <source>
        <dbReference type="Proteomes" id="UP001281410"/>
    </source>
</evidence>
<proteinExistence type="predicted"/>
<name>A0AAE0ADQ6_9ROSI</name>
<comment type="caution">
    <text evidence="1">The sequence shown here is derived from an EMBL/GenBank/DDBJ whole genome shotgun (WGS) entry which is preliminary data.</text>
</comment>
<keyword evidence="2" id="KW-1185">Reference proteome</keyword>
<evidence type="ECO:0000313" key="1">
    <source>
        <dbReference type="EMBL" id="KAK3211638.1"/>
    </source>
</evidence>
<protein>
    <recommendedName>
        <fullName evidence="3">Reverse transcriptase</fullName>
    </recommendedName>
</protein>
<dbReference type="Proteomes" id="UP001281410">
    <property type="component" value="Unassembled WGS sequence"/>
</dbReference>